<feature type="transmembrane region" description="Helical" evidence="1">
    <location>
        <begin position="333"/>
        <end position="350"/>
    </location>
</feature>
<dbReference type="PATRIC" id="fig|1286171.3.peg.284"/>
<evidence type="ECO:0000256" key="1">
    <source>
        <dbReference type="SAM" id="Phobius"/>
    </source>
</evidence>
<feature type="transmembrane region" description="Helical" evidence="1">
    <location>
        <begin position="145"/>
        <end position="165"/>
    </location>
</feature>
<proteinExistence type="predicted"/>
<feature type="transmembrane region" description="Helical" evidence="1">
    <location>
        <begin position="275"/>
        <end position="293"/>
    </location>
</feature>
<dbReference type="InterPro" id="IPR045611">
    <property type="entry name" value="DUF6449"/>
</dbReference>
<dbReference type="KEGG" id="eac:EAL2_c03440"/>
<feature type="transmembrane region" description="Helical" evidence="1">
    <location>
        <begin position="61"/>
        <end position="83"/>
    </location>
</feature>
<evidence type="ECO:0000259" key="2">
    <source>
        <dbReference type="Pfam" id="PF20047"/>
    </source>
</evidence>
<organism evidence="3 4">
    <name type="scientific">Peptoclostridium acidaminophilum DSM 3953</name>
    <dbReference type="NCBI Taxonomy" id="1286171"/>
    <lineage>
        <taxon>Bacteria</taxon>
        <taxon>Bacillati</taxon>
        <taxon>Bacillota</taxon>
        <taxon>Clostridia</taxon>
        <taxon>Peptostreptococcales</taxon>
        <taxon>Peptoclostridiaceae</taxon>
        <taxon>Peptoclostridium</taxon>
    </lineage>
</organism>
<gene>
    <name evidence="3" type="ORF">EAL2_c03440</name>
</gene>
<dbReference type="EMBL" id="CP007452">
    <property type="protein sequence ID" value="AHM55647.1"/>
    <property type="molecule type" value="Genomic_DNA"/>
</dbReference>
<keyword evidence="1" id="KW-0472">Membrane</keyword>
<feature type="transmembrane region" description="Helical" evidence="1">
    <location>
        <begin position="299"/>
        <end position="321"/>
    </location>
</feature>
<feature type="domain" description="DUF6449" evidence="2">
    <location>
        <begin position="428"/>
        <end position="515"/>
    </location>
</feature>
<feature type="transmembrane region" description="Helical" evidence="1">
    <location>
        <begin position="177"/>
        <end position="197"/>
    </location>
</feature>
<feature type="transmembrane region" description="Helical" evidence="1">
    <location>
        <begin position="237"/>
        <end position="255"/>
    </location>
</feature>
<sequence>MRLKTSLFSRAVFLNDMKRFAWAFIGYFVMLSFAMPIQLIMKAGYLEEQGTYNPFEDIFRFGGFDVMLMAVVPVLAGVFLFRYMQSRRSADMYHSLPLGRDAIFNSKLAVGALLCLLPVVATGVICIALRSYIGLQEYFTFNAVLNWMYISVLFNMTLFLASVLVGMTTGISVMHWALTYIYLLLPVGLSALLVFNIKPFMHGFSEEYYLTEKVMYFSPLARMAELGSRFTMKPVEIGAYVAASTVMAAIAGLLYRARSTESYSRAVAFDVFEPVFRYGVTFCSMLLGGFFFGQTGNSMGWMIFGYVAGSVIGYLIVQMMLKRSLVIMDARTLAGYAGFAAAAVLIFGGMKLDITGFEKRIPQAGEVDRVYFGYGIYNYINGYEEAPFYTSEDNIKNVIAMHRKMAGDKKYLGSWGSGTGYASIGIVYELEGGKRLVRNYNVKLDEYSEFLKPVYESVEYKRANYRILTVAPEYVDKITLRPTQKSGNGISIVDNSEIKEFIELANKDIKEASFEELENTRGCSSSVSLLLSNNKSIDFMYNKGFENTRRWLEQKGYLSRAVLVPEDVSHIVVEKRTHEDAYSIEENEIKDNKSIKRFESRDKQQIAVCLDNLSDSYEPGHPYIIGIYTSGGDSFYATFDEESVPDFVESYFK</sequence>
<dbReference type="AlphaFoldDB" id="W8THL6"/>
<protein>
    <recommendedName>
        <fullName evidence="2">DUF6449 domain-containing protein</fullName>
    </recommendedName>
</protein>
<keyword evidence="1" id="KW-1133">Transmembrane helix</keyword>
<dbReference type="Pfam" id="PF20047">
    <property type="entry name" value="DUF6449"/>
    <property type="match status" value="1"/>
</dbReference>
<feature type="transmembrane region" description="Helical" evidence="1">
    <location>
        <begin position="108"/>
        <end position="133"/>
    </location>
</feature>
<keyword evidence="4" id="KW-1185">Reference proteome</keyword>
<dbReference type="STRING" id="1286171.EAL2_c03440"/>
<name>W8THL6_PEPAC</name>
<reference evidence="3 4" key="1">
    <citation type="journal article" date="2014" name="Genome Announc.">
        <title>Complete Genome Sequence of Amino Acid-Utilizing Eubacterium acidaminophilum al-2 (DSM 3953).</title>
        <authorList>
            <person name="Poehlein A."/>
            <person name="Andreesen J.R."/>
            <person name="Daniel R."/>
        </authorList>
    </citation>
    <scope>NUCLEOTIDE SEQUENCE [LARGE SCALE GENOMIC DNA]</scope>
    <source>
        <strain evidence="3 4">DSM 3953</strain>
    </source>
</reference>
<evidence type="ECO:0000313" key="3">
    <source>
        <dbReference type="EMBL" id="AHM55647.1"/>
    </source>
</evidence>
<feature type="transmembrane region" description="Helical" evidence="1">
    <location>
        <begin position="20"/>
        <end position="41"/>
    </location>
</feature>
<dbReference type="OrthoDB" id="1706490at2"/>
<dbReference type="Proteomes" id="UP000019591">
    <property type="component" value="Chromosome"/>
</dbReference>
<keyword evidence="1" id="KW-0812">Transmembrane</keyword>
<evidence type="ECO:0000313" key="4">
    <source>
        <dbReference type="Proteomes" id="UP000019591"/>
    </source>
</evidence>
<accession>W8THL6</accession>
<dbReference type="HOGENOM" id="CLU_017352_1_0_9"/>
<dbReference type="eggNOG" id="COG1277">
    <property type="taxonomic scope" value="Bacteria"/>
</dbReference>